<accession>S3BY64</accession>
<dbReference type="HOGENOM" id="CLU_033465_3_0_1"/>
<evidence type="ECO:0000313" key="6">
    <source>
        <dbReference type="EMBL" id="EPE04416.1"/>
    </source>
</evidence>
<dbReference type="Pfam" id="PF04479">
    <property type="entry name" value="RTA1"/>
    <property type="match status" value="1"/>
</dbReference>
<dbReference type="EMBL" id="KE148161">
    <property type="protein sequence ID" value="EPE04416.1"/>
    <property type="molecule type" value="Genomic_DNA"/>
</dbReference>
<dbReference type="GO" id="GO:0016020">
    <property type="term" value="C:membrane"/>
    <property type="evidence" value="ECO:0007669"/>
    <property type="project" value="UniProtKB-SubCell"/>
</dbReference>
<dbReference type="PANTHER" id="PTHR31465">
    <property type="entry name" value="PROTEIN RTA1-RELATED"/>
    <property type="match status" value="1"/>
</dbReference>
<organism evidence="6 7">
    <name type="scientific">Ophiostoma piceae (strain UAMH 11346)</name>
    <name type="common">Sap stain fungus</name>
    <dbReference type="NCBI Taxonomy" id="1262450"/>
    <lineage>
        <taxon>Eukaryota</taxon>
        <taxon>Fungi</taxon>
        <taxon>Dikarya</taxon>
        <taxon>Ascomycota</taxon>
        <taxon>Pezizomycotina</taxon>
        <taxon>Sordariomycetes</taxon>
        <taxon>Sordariomycetidae</taxon>
        <taxon>Ophiostomatales</taxon>
        <taxon>Ophiostomataceae</taxon>
        <taxon>Ophiostoma</taxon>
    </lineage>
</organism>
<keyword evidence="2 5" id="KW-0812">Transmembrane</keyword>
<name>S3BY64_OPHP1</name>
<dbReference type="eggNOG" id="ENOG502SIYT">
    <property type="taxonomic scope" value="Eukaryota"/>
</dbReference>
<proteinExistence type="predicted"/>
<feature type="transmembrane region" description="Helical" evidence="5">
    <location>
        <begin position="80"/>
        <end position="101"/>
    </location>
</feature>
<keyword evidence="4 5" id="KW-0472">Membrane</keyword>
<dbReference type="OrthoDB" id="5384040at2759"/>
<dbReference type="STRING" id="1262450.S3BY64"/>
<feature type="transmembrane region" description="Helical" evidence="5">
    <location>
        <begin position="122"/>
        <end position="140"/>
    </location>
</feature>
<feature type="transmembrane region" description="Helical" evidence="5">
    <location>
        <begin position="196"/>
        <end position="218"/>
    </location>
</feature>
<dbReference type="OMA" id="IFRICEY"/>
<dbReference type="AlphaFoldDB" id="S3BY64"/>
<keyword evidence="7" id="KW-1185">Reference proteome</keyword>
<feature type="transmembrane region" description="Helical" evidence="5">
    <location>
        <begin position="20"/>
        <end position="39"/>
    </location>
</feature>
<feature type="transmembrane region" description="Helical" evidence="5">
    <location>
        <begin position="238"/>
        <end position="257"/>
    </location>
</feature>
<dbReference type="Proteomes" id="UP000016923">
    <property type="component" value="Unassembled WGS sequence"/>
</dbReference>
<evidence type="ECO:0000256" key="5">
    <source>
        <dbReference type="SAM" id="Phobius"/>
    </source>
</evidence>
<evidence type="ECO:0000256" key="1">
    <source>
        <dbReference type="ARBA" id="ARBA00004141"/>
    </source>
</evidence>
<feature type="transmembrane region" description="Helical" evidence="5">
    <location>
        <begin position="48"/>
        <end position="68"/>
    </location>
</feature>
<keyword evidence="3 5" id="KW-1133">Transmembrane helix</keyword>
<evidence type="ECO:0000256" key="4">
    <source>
        <dbReference type="ARBA" id="ARBA00023136"/>
    </source>
</evidence>
<comment type="subcellular location">
    <subcellularLocation>
        <location evidence="1">Membrane</location>
        <topology evidence="1">Multi-pass membrane protein</topology>
    </subcellularLocation>
</comment>
<dbReference type="InterPro" id="IPR007568">
    <property type="entry name" value="RTA1"/>
</dbReference>
<reference evidence="6 7" key="1">
    <citation type="journal article" date="2013" name="BMC Genomics">
        <title>The genome and transcriptome of the pine saprophyte Ophiostoma piceae, and a comparison with the bark beetle-associated pine pathogen Grosmannia clavigera.</title>
        <authorList>
            <person name="Haridas S."/>
            <person name="Wang Y."/>
            <person name="Lim L."/>
            <person name="Massoumi Alamouti S."/>
            <person name="Jackman S."/>
            <person name="Docking R."/>
            <person name="Robertson G."/>
            <person name="Birol I."/>
            <person name="Bohlmann J."/>
            <person name="Breuil C."/>
        </authorList>
    </citation>
    <scope>NUCLEOTIDE SEQUENCE [LARGE SCALE GENOMIC DNA]</scope>
    <source>
        <strain evidence="6 7">UAMH 11346</strain>
    </source>
</reference>
<feature type="transmembrane region" description="Helical" evidence="5">
    <location>
        <begin position="160"/>
        <end position="184"/>
    </location>
</feature>
<dbReference type="VEuPathDB" id="FungiDB:F503_01420"/>
<dbReference type="PANTHER" id="PTHR31465:SF15">
    <property type="entry name" value="LIPID TRANSPORTER ATNI-RELATED"/>
    <property type="match status" value="1"/>
</dbReference>
<gene>
    <name evidence="6" type="ORF">F503_01420</name>
</gene>
<evidence type="ECO:0000313" key="7">
    <source>
        <dbReference type="Proteomes" id="UP000016923"/>
    </source>
</evidence>
<evidence type="ECO:0000256" key="2">
    <source>
        <dbReference type="ARBA" id="ARBA00022692"/>
    </source>
</evidence>
<evidence type="ECO:0000256" key="3">
    <source>
        <dbReference type="ARBA" id="ARBA00022989"/>
    </source>
</evidence>
<sequence length="285" mass="32820">MQTCKALTTEDTMWSFCPNMGASVLFIVVFALTTIAHAYQAYRYRKSYSWVIIMSSLWQFLTYIFRALSIQTPASFGNYAAWFVLILIAPLWTNAYSYMVFGRLVWNYTPDRKVWGLRAQRFGVIFVMLDIVAFIVQVYGAAAASAKDAATDDVLRSLHIYMAGVGIQLFFLLICFVFGIRLWLMMRTDAIMYPHLRPALMLLYVQFVVLVLIIVRIVFRIVEYSSGLKSSIPLHEAYQYSLDTLPMFLALLMYNIVHPGRIMQGPETEMPSKNWKSIFTCGMRK</sequence>
<protein>
    <submittedName>
        <fullName evidence="6">Rta1 domain-containing protein</fullName>
    </submittedName>
</protein>